<dbReference type="PANTHER" id="PTHR10584:SF166">
    <property type="entry name" value="RIBOKINASE"/>
    <property type="match status" value="1"/>
</dbReference>
<organism evidence="4 5">
    <name type="scientific">Hyunsoonleella aestuarii</name>
    <dbReference type="NCBI Taxonomy" id="912802"/>
    <lineage>
        <taxon>Bacteria</taxon>
        <taxon>Pseudomonadati</taxon>
        <taxon>Bacteroidota</taxon>
        <taxon>Flavobacteriia</taxon>
        <taxon>Flavobacteriales</taxon>
        <taxon>Flavobacteriaceae</taxon>
    </lineage>
</organism>
<dbReference type="Proteomes" id="UP001500027">
    <property type="component" value="Unassembled WGS sequence"/>
</dbReference>
<evidence type="ECO:0000259" key="3">
    <source>
        <dbReference type="Pfam" id="PF00294"/>
    </source>
</evidence>
<dbReference type="PANTHER" id="PTHR10584">
    <property type="entry name" value="SUGAR KINASE"/>
    <property type="match status" value="1"/>
</dbReference>
<evidence type="ECO:0000256" key="2">
    <source>
        <dbReference type="ARBA" id="ARBA00022777"/>
    </source>
</evidence>
<keyword evidence="1" id="KW-0808">Transferase</keyword>
<evidence type="ECO:0000313" key="4">
    <source>
        <dbReference type="EMBL" id="GAA4268199.1"/>
    </source>
</evidence>
<feature type="domain" description="Carbohydrate kinase PfkB" evidence="3">
    <location>
        <begin position="20"/>
        <end position="255"/>
    </location>
</feature>
<protein>
    <submittedName>
        <fullName evidence="4">Fructoselysine 6-kinase</fullName>
    </submittedName>
</protein>
<dbReference type="InterPro" id="IPR011611">
    <property type="entry name" value="PfkB_dom"/>
</dbReference>
<keyword evidence="5" id="KW-1185">Reference proteome</keyword>
<dbReference type="EMBL" id="BAABAV010000001">
    <property type="protein sequence ID" value="GAA4268199.1"/>
    <property type="molecule type" value="Genomic_DNA"/>
</dbReference>
<gene>
    <name evidence="4" type="ORF">GCM10022257_03000</name>
</gene>
<dbReference type="Gene3D" id="3.40.1190.20">
    <property type="match status" value="1"/>
</dbReference>
<proteinExistence type="predicted"/>
<name>A0ABP8E8A8_9FLAO</name>
<dbReference type="RefSeq" id="WP_139001824.1">
    <property type="nucleotide sequence ID" value="NZ_BAABAV010000001.1"/>
</dbReference>
<comment type="caution">
    <text evidence="4">The sequence shown here is derived from an EMBL/GenBank/DDBJ whole genome shotgun (WGS) entry which is preliminary data.</text>
</comment>
<dbReference type="SUPFAM" id="SSF53613">
    <property type="entry name" value="Ribokinase-like"/>
    <property type="match status" value="1"/>
</dbReference>
<keyword evidence="2" id="KW-0418">Kinase</keyword>
<evidence type="ECO:0000256" key="1">
    <source>
        <dbReference type="ARBA" id="ARBA00022679"/>
    </source>
</evidence>
<dbReference type="Pfam" id="PF00294">
    <property type="entry name" value="PfkB"/>
    <property type="match status" value="1"/>
</dbReference>
<evidence type="ECO:0000313" key="5">
    <source>
        <dbReference type="Proteomes" id="UP001500027"/>
    </source>
</evidence>
<reference evidence="5" key="1">
    <citation type="journal article" date="2019" name="Int. J. Syst. Evol. Microbiol.">
        <title>The Global Catalogue of Microorganisms (GCM) 10K type strain sequencing project: providing services to taxonomists for standard genome sequencing and annotation.</title>
        <authorList>
            <consortium name="The Broad Institute Genomics Platform"/>
            <consortium name="The Broad Institute Genome Sequencing Center for Infectious Disease"/>
            <person name="Wu L."/>
            <person name="Ma J."/>
        </authorList>
    </citation>
    <scope>NUCLEOTIDE SEQUENCE [LARGE SCALE GENOMIC DNA]</scope>
    <source>
        <strain evidence="5">JCM 17452</strain>
    </source>
</reference>
<accession>A0ABP8E8A8</accession>
<dbReference type="InterPro" id="IPR029056">
    <property type="entry name" value="Ribokinase-like"/>
</dbReference>
<sequence length="265" mass="29771">MKITALTSFCVDLFPELDKVYVGGNSLNFATQCKLSGYKNISVIGAVGKDSFGKQIENQLDKLNINRSRLYQIDEPTASNKIFINEKGDRYFKEDSWNGGAFDKFRLSENDWNSLANSRIVAMPAGDPNLKELLKRRNEKQLVVIDFLDYFNIDFIKEHIDKIDIVFLSGKEEMLDELQELSSQKGKLIVPTLGAKGSIALSENKRYYQKAIEVNKIVDTTGCGDAFQAAFSIEWLNTKDIEKSLIEGSIAASKILNFIGGVEQE</sequence>